<feature type="domain" description="Aconitase A/isopropylmalate dehydratase small subunit swivel" evidence="7">
    <location>
        <begin position="65"/>
        <end position="123"/>
    </location>
</feature>
<evidence type="ECO:0000256" key="4">
    <source>
        <dbReference type="ARBA" id="ARBA00011271"/>
    </source>
</evidence>
<dbReference type="RefSeq" id="WP_073067278.1">
    <property type="nucleotide sequence ID" value="NZ_FQUS01000022.1"/>
</dbReference>
<name>A0A1M5I6I2_9BACT</name>
<dbReference type="PANTHER" id="PTHR43345">
    <property type="entry name" value="3-ISOPROPYLMALATE DEHYDRATASE SMALL SUBUNIT 2-RELATED-RELATED"/>
    <property type="match status" value="1"/>
</dbReference>
<comment type="catalytic activity">
    <reaction evidence="1">
        <text>(2R,3S)-3-isopropylmalate = (2S)-2-isopropylmalate</text>
        <dbReference type="Rhea" id="RHEA:32287"/>
        <dbReference type="ChEBI" id="CHEBI:1178"/>
        <dbReference type="ChEBI" id="CHEBI:35121"/>
        <dbReference type="EC" id="4.2.1.33"/>
    </reaction>
</comment>
<organism evidence="8 9">
    <name type="scientific">Fodinibius roseus</name>
    <dbReference type="NCBI Taxonomy" id="1194090"/>
    <lineage>
        <taxon>Bacteria</taxon>
        <taxon>Pseudomonadati</taxon>
        <taxon>Balneolota</taxon>
        <taxon>Balneolia</taxon>
        <taxon>Balneolales</taxon>
        <taxon>Balneolaceae</taxon>
        <taxon>Fodinibius</taxon>
    </lineage>
</organism>
<dbReference type="InterPro" id="IPR000573">
    <property type="entry name" value="AconitaseA/IPMdHydase_ssu_swvl"/>
</dbReference>
<evidence type="ECO:0000256" key="3">
    <source>
        <dbReference type="ARBA" id="ARBA00004729"/>
    </source>
</evidence>
<evidence type="ECO:0000256" key="2">
    <source>
        <dbReference type="ARBA" id="ARBA00002695"/>
    </source>
</evidence>
<evidence type="ECO:0000313" key="9">
    <source>
        <dbReference type="Proteomes" id="UP000184041"/>
    </source>
</evidence>
<comment type="pathway">
    <text evidence="3">Amino-acid biosynthesis; L-leucine biosynthesis; L-leucine from 3-methyl-2-oxobutanoate: step 2/4.</text>
</comment>
<protein>
    <recommendedName>
        <fullName evidence="5">3-isopropylmalate dehydratase</fullName>
        <ecNumber evidence="5">4.2.1.33</ecNumber>
    </recommendedName>
</protein>
<dbReference type="Pfam" id="PF00694">
    <property type="entry name" value="Aconitase_C"/>
    <property type="match status" value="1"/>
</dbReference>
<dbReference type="PANTHER" id="PTHR43345:SF2">
    <property type="entry name" value="3-ISOPROPYLMALATE DEHYDRATASE SMALL SUBUNIT 1"/>
    <property type="match status" value="1"/>
</dbReference>
<keyword evidence="6" id="KW-0456">Lyase</keyword>
<reference evidence="8 9" key="1">
    <citation type="submission" date="2016-11" db="EMBL/GenBank/DDBJ databases">
        <authorList>
            <person name="Jaros S."/>
            <person name="Januszkiewicz K."/>
            <person name="Wedrychowicz H."/>
        </authorList>
    </citation>
    <scope>NUCLEOTIDE SEQUENCE [LARGE SCALE GENOMIC DNA]</scope>
    <source>
        <strain evidence="8 9">DSM 21986</strain>
    </source>
</reference>
<evidence type="ECO:0000256" key="5">
    <source>
        <dbReference type="ARBA" id="ARBA00011998"/>
    </source>
</evidence>
<accession>A0A1M5I6I2</accession>
<keyword evidence="9" id="KW-1185">Reference proteome</keyword>
<dbReference type="InterPro" id="IPR050075">
    <property type="entry name" value="LeuD"/>
</dbReference>
<comment type="function">
    <text evidence="2">Catalyzes the isomerization between 2-isopropylmalate and 3-isopropylmalate, via the formation of 2-isopropylmaleate.</text>
</comment>
<dbReference type="OrthoDB" id="9777465at2"/>
<sequence length="191" mass="20952">MANQQQIISGKAFVLGKNIDTDQIIPAEHLVYSLDDPEERKFYGRYALSGVPDAESGLPQGNIPLVEEDRFESEFNIIVGGPNFGCGSSREHAPASLDIAGVQAIIAPTFARIFYRNSVDGGFVIPYESLEDLSKEVHTGDKLEIHPQERVVKNVTQNETYDIRPLGSVADIVNAGGIFEFARKEGMIPCQ</sequence>
<gene>
    <name evidence="8" type="ORF">SAMN05443144_12245</name>
</gene>
<dbReference type="STRING" id="1194090.SAMN05443144_12245"/>
<evidence type="ECO:0000313" key="8">
    <source>
        <dbReference type="EMBL" id="SHG23891.1"/>
    </source>
</evidence>
<dbReference type="GO" id="GO:0003861">
    <property type="term" value="F:3-isopropylmalate dehydratase activity"/>
    <property type="evidence" value="ECO:0007669"/>
    <property type="project" value="UniProtKB-EC"/>
</dbReference>
<dbReference type="Gene3D" id="3.20.19.10">
    <property type="entry name" value="Aconitase, domain 4"/>
    <property type="match status" value="1"/>
</dbReference>
<evidence type="ECO:0000259" key="7">
    <source>
        <dbReference type="Pfam" id="PF00694"/>
    </source>
</evidence>
<dbReference type="InterPro" id="IPR015928">
    <property type="entry name" value="Aconitase/3IPM_dehydase_swvl"/>
</dbReference>
<comment type="subunit">
    <text evidence="4">Heterodimer of LeuC and LeuD.</text>
</comment>
<dbReference type="SUPFAM" id="SSF52016">
    <property type="entry name" value="LeuD/IlvD-like"/>
    <property type="match status" value="1"/>
</dbReference>
<evidence type="ECO:0000256" key="6">
    <source>
        <dbReference type="ARBA" id="ARBA00023239"/>
    </source>
</evidence>
<dbReference type="EMBL" id="FQUS01000022">
    <property type="protein sequence ID" value="SHG23891.1"/>
    <property type="molecule type" value="Genomic_DNA"/>
</dbReference>
<dbReference type="AlphaFoldDB" id="A0A1M5I6I2"/>
<evidence type="ECO:0000256" key="1">
    <source>
        <dbReference type="ARBA" id="ARBA00000491"/>
    </source>
</evidence>
<dbReference type="Proteomes" id="UP000184041">
    <property type="component" value="Unassembled WGS sequence"/>
</dbReference>
<proteinExistence type="predicted"/>
<dbReference type="InterPro" id="IPR033940">
    <property type="entry name" value="IPMI_Swivel"/>
</dbReference>
<dbReference type="EC" id="4.2.1.33" evidence="5"/>
<dbReference type="CDD" id="cd01577">
    <property type="entry name" value="IPMI_Swivel"/>
    <property type="match status" value="1"/>
</dbReference>